<comment type="caution">
    <text evidence="14">The sequence shown here is derived from an EMBL/GenBank/DDBJ whole genome shotgun (WGS) entry which is preliminary data.</text>
</comment>
<evidence type="ECO:0000256" key="1">
    <source>
        <dbReference type="ARBA" id="ARBA00000024"/>
    </source>
</evidence>
<keyword evidence="11" id="KW-0479">Metal-binding</keyword>
<comment type="cofactor">
    <cofactor evidence="11">
        <name>Zn(2+)</name>
        <dbReference type="ChEBI" id="CHEBI:29105"/>
    </cofactor>
    <text evidence="11">Binds 1 zinc ion per subunit.</text>
</comment>
<dbReference type="GO" id="GO:0008270">
    <property type="term" value="F:zinc ion binding"/>
    <property type="evidence" value="ECO:0007669"/>
    <property type="project" value="UniProtKB-UniRule"/>
</dbReference>
<dbReference type="GO" id="GO:0004636">
    <property type="term" value="F:phosphoribosyl-ATP diphosphatase activity"/>
    <property type="evidence" value="ECO:0007669"/>
    <property type="project" value="UniProtKB-EC"/>
</dbReference>
<evidence type="ECO:0000256" key="4">
    <source>
        <dbReference type="ARBA" id="ARBA00005204"/>
    </source>
</evidence>
<dbReference type="EC" id="3.5.4.19" evidence="11"/>
<dbReference type="GO" id="GO:0005737">
    <property type="term" value="C:cytoplasm"/>
    <property type="evidence" value="ECO:0007669"/>
    <property type="project" value="UniProtKB-SubCell"/>
</dbReference>
<comment type="catalytic activity">
    <reaction evidence="2">
        <text>1-(5-phospho-beta-D-ribosyl)-ATP + H2O = 1-(5-phospho-beta-D-ribosyl)-5'-AMP + diphosphate + H(+)</text>
        <dbReference type="Rhea" id="RHEA:22828"/>
        <dbReference type="ChEBI" id="CHEBI:15377"/>
        <dbReference type="ChEBI" id="CHEBI:15378"/>
        <dbReference type="ChEBI" id="CHEBI:33019"/>
        <dbReference type="ChEBI" id="CHEBI:59457"/>
        <dbReference type="ChEBI" id="CHEBI:73183"/>
        <dbReference type="EC" id="3.6.1.31"/>
    </reaction>
</comment>
<keyword evidence="9 11" id="KW-0378">Hydrolase</keyword>
<dbReference type="EMBL" id="BAND01000013">
    <property type="protein sequence ID" value="GAJ28043.1"/>
    <property type="molecule type" value="Genomic_DNA"/>
</dbReference>
<evidence type="ECO:0000313" key="14">
    <source>
        <dbReference type="EMBL" id="GAJ28043.1"/>
    </source>
</evidence>
<dbReference type="InterPro" id="IPR038019">
    <property type="entry name" value="PRib_AMP_CycHydrolase_sf"/>
</dbReference>
<keyword evidence="15" id="KW-1185">Reference proteome</keyword>
<comment type="cofactor">
    <cofactor evidence="11">
        <name>Mg(2+)</name>
        <dbReference type="ChEBI" id="CHEBI:18420"/>
    </cofactor>
    <text evidence="11">Binds 1 Mg(2+) ion per subunit.</text>
</comment>
<feature type="binding site" evidence="11">
    <location>
        <position position="78"/>
    </location>
    <ligand>
        <name>Mg(2+)</name>
        <dbReference type="ChEBI" id="CHEBI:18420"/>
    </ligand>
</feature>
<feature type="binding site" evidence="11">
    <location>
        <position position="98"/>
    </location>
    <ligand>
        <name>Zn(2+)</name>
        <dbReference type="ChEBI" id="CHEBI:29105"/>
        <note>ligand shared between dimeric partners</note>
    </ligand>
</feature>
<dbReference type="NCBIfam" id="NF000768">
    <property type="entry name" value="PRK00051.1"/>
    <property type="match status" value="1"/>
</dbReference>
<comment type="subcellular location">
    <subcellularLocation>
        <location evidence="11">Cytoplasm</location>
    </subcellularLocation>
</comment>
<dbReference type="GO" id="GO:0000105">
    <property type="term" value="P:L-histidine biosynthetic process"/>
    <property type="evidence" value="ECO:0007669"/>
    <property type="project" value="UniProtKB-UniRule"/>
</dbReference>
<dbReference type="Gene3D" id="3.10.20.810">
    <property type="entry name" value="Phosphoribosyl-AMP cyclohydrolase"/>
    <property type="match status" value="1"/>
</dbReference>
<reference evidence="15" key="1">
    <citation type="journal article" date="2014" name="FEMS Microbiol. Lett.">
        <title>Draft Genomic DNA Sequence of the Facultatively Methylotrophic Bacterium Acidomonas methanolica type strain MB58.</title>
        <authorList>
            <person name="Higashiura N."/>
            <person name="Hadano H."/>
            <person name="Hirakawa H."/>
            <person name="Matsutani M."/>
            <person name="Takabe S."/>
            <person name="Matsushita K."/>
            <person name="Azuma Y."/>
        </authorList>
    </citation>
    <scope>NUCLEOTIDE SEQUENCE [LARGE SCALE GENOMIC DNA]</scope>
    <source>
        <strain evidence="15">MB58</strain>
    </source>
</reference>
<dbReference type="FunFam" id="3.10.20.810:FF:000001">
    <property type="entry name" value="Histidine biosynthesis bifunctional protein HisIE"/>
    <property type="match status" value="1"/>
</dbReference>
<dbReference type="InterPro" id="IPR026660">
    <property type="entry name" value="PRA-CH"/>
</dbReference>
<evidence type="ECO:0000256" key="10">
    <source>
        <dbReference type="ARBA" id="ARBA00023102"/>
    </source>
</evidence>
<dbReference type="GO" id="GO:0000287">
    <property type="term" value="F:magnesium ion binding"/>
    <property type="evidence" value="ECO:0007669"/>
    <property type="project" value="UniProtKB-UniRule"/>
</dbReference>
<organism evidence="14 15">
    <name type="scientific">Acidomonas methanolica NBRC 104435</name>
    <dbReference type="NCBI Taxonomy" id="1231351"/>
    <lineage>
        <taxon>Bacteria</taxon>
        <taxon>Pseudomonadati</taxon>
        <taxon>Pseudomonadota</taxon>
        <taxon>Alphaproteobacteria</taxon>
        <taxon>Acetobacterales</taxon>
        <taxon>Acetobacteraceae</taxon>
        <taxon>Acidomonas</taxon>
    </lineage>
</organism>
<keyword evidence="11" id="KW-0862">Zinc</keyword>
<protein>
    <recommendedName>
        <fullName evidence="11">Phosphoribosyl-AMP cyclohydrolase</fullName>
        <shortName evidence="11">PRA-CH</shortName>
        <ecNumber evidence="11">3.5.4.19</ecNumber>
    </recommendedName>
</protein>
<comment type="pathway">
    <text evidence="4">Amino-acid biosynthesis; L-histidine biosynthesis; L-histidine from 5-phospho-alpha-D-ribose 1-diphosphate: step 2/9.</text>
</comment>
<comment type="subunit">
    <text evidence="11">Homodimer.</text>
</comment>
<comment type="function">
    <text evidence="11">Catalyzes the hydrolysis of the adenine ring of phosphoribosyl-AMP.</text>
</comment>
<keyword evidence="10 11" id="KW-0368">Histidine biosynthesis</keyword>
<dbReference type="UniPathway" id="UPA00031">
    <property type="reaction ID" value="UER00008"/>
</dbReference>
<evidence type="ECO:0000256" key="5">
    <source>
        <dbReference type="ARBA" id="ARBA00007731"/>
    </source>
</evidence>
<evidence type="ECO:0000259" key="13">
    <source>
        <dbReference type="Pfam" id="PF01502"/>
    </source>
</evidence>
<gene>
    <name evidence="11" type="primary">hisI</name>
    <name evidence="14" type="ORF">Amme_013_007</name>
</gene>
<dbReference type="PANTHER" id="PTHR42945:SF1">
    <property type="entry name" value="HISTIDINE BIOSYNTHESIS BIFUNCTIONAL PROTEIN HIS7"/>
    <property type="match status" value="1"/>
</dbReference>
<evidence type="ECO:0000256" key="12">
    <source>
        <dbReference type="SAM" id="MobiDB-lite"/>
    </source>
</evidence>
<name>A0A023D1K9_ACIMT</name>
<proteinExistence type="inferred from homology"/>
<feature type="domain" description="Phosphoribosyl-AMP cyclohydrolase" evidence="13">
    <location>
        <begin position="27"/>
        <end position="100"/>
    </location>
</feature>
<evidence type="ECO:0000256" key="8">
    <source>
        <dbReference type="ARBA" id="ARBA00022605"/>
    </source>
</evidence>
<evidence type="ECO:0000256" key="11">
    <source>
        <dbReference type="HAMAP-Rule" id="MF_01021"/>
    </source>
</evidence>
<keyword evidence="7 11" id="KW-0963">Cytoplasm</keyword>
<feature type="compositionally biased region" description="Basic and acidic residues" evidence="12">
    <location>
        <begin position="108"/>
        <end position="123"/>
    </location>
</feature>
<comment type="pathway">
    <text evidence="3 11">Amino-acid biosynthesis; L-histidine biosynthesis; L-histidine from 5-phospho-alpha-D-ribose 1-diphosphate: step 3/9.</text>
</comment>
<dbReference type="PANTHER" id="PTHR42945">
    <property type="entry name" value="HISTIDINE BIOSYNTHESIS BIFUNCTIONAL PROTEIN"/>
    <property type="match status" value="1"/>
</dbReference>
<feature type="binding site" evidence="11">
    <location>
        <position position="76"/>
    </location>
    <ligand>
        <name>Mg(2+)</name>
        <dbReference type="ChEBI" id="CHEBI:18420"/>
    </ligand>
</feature>
<feature type="binding site" evidence="11">
    <location>
        <position position="74"/>
    </location>
    <ligand>
        <name>Mg(2+)</name>
        <dbReference type="ChEBI" id="CHEBI:18420"/>
    </ligand>
</feature>
<comment type="catalytic activity">
    <reaction evidence="1 11">
        <text>1-(5-phospho-beta-D-ribosyl)-5'-AMP + H2O = 1-(5-phospho-beta-D-ribosyl)-5-[(5-phospho-beta-D-ribosylamino)methylideneamino]imidazole-4-carboxamide</text>
        <dbReference type="Rhea" id="RHEA:20049"/>
        <dbReference type="ChEBI" id="CHEBI:15377"/>
        <dbReference type="ChEBI" id="CHEBI:58435"/>
        <dbReference type="ChEBI" id="CHEBI:59457"/>
        <dbReference type="EC" id="3.5.4.19"/>
    </reaction>
</comment>
<sequence length="129" mass="14275">MLDDVAFDADGLIAAIAQSAEDGTVLMLAWMNREALAETLSTGKVCYYSRSRGKLWRKGETSGQRQELVSARLDCDGDAVLLLVRQTGVACHTGRLSCFYREMRPDGFRDTEAPRVSPDELYGRKTPTP</sequence>
<evidence type="ECO:0000256" key="9">
    <source>
        <dbReference type="ARBA" id="ARBA00022801"/>
    </source>
</evidence>
<evidence type="ECO:0000256" key="7">
    <source>
        <dbReference type="ARBA" id="ARBA00022490"/>
    </source>
</evidence>
<feature type="binding site" evidence="11">
    <location>
        <position position="91"/>
    </location>
    <ligand>
        <name>Zn(2+)</name>
        <dbReference type="ChEBI" id="CHEBI:29105"/>
        <note>ligand shared between dimeric partners</note>
    </ligand>
</feature>
<keyword evidence="11" id="KW-0460">Magnesium</keyword>
<comment type="similarity">
    <text evidence="6">In the N-terminal section; belongs to the PRA-CH family.</text>
</comment>
<dbReference type="InterPro" id="IPR002496">
    <property type="entry name" value="PRib_AMP_CycHydrolase_dom"/>
</dbReference>
<dbReference type="Proteomes" id="UP000019760">
    <property type="component" value="Unassembled WGS sequence"/>
</dbReference>
<evidence type="ECO:0000256" key="3">
    <source>
        <dbReference type="ARBA" id="ARBA00005169"/>
    </source>
</evidence>
<dbReference type="Pfam" id="PF01502">
    <property type="entry name" value="PRA-CH"/>
    <property type="match status" value="1"/>
</dbReference>
<reference evidence="14 15" key="2">
    <citation type="journal article" date="2014" name="FEMS Microbiol. Lett.">
        <title>Draft genomic DNA sequence of the facultatively methylotrophic bacterium Acidomonas methanolica type strain MB58.</title>
        <authorList>
            <person name="Higashiura N."/>
            <person name="Hadano H."/>
            <person name="Hirakawa H."/>
            <person name="Matsutani M."/>
            <person name="Takabe S."/>
            <person name="Matsushita K."/>
            <person name="Azuma Y."/>
        </authorList>
    </citation>
    <scope>NUCLEOTIDE SEQUENCE [LARGE SCALE GENOMIC DNA]</scope>
    <source>
        <strain evidence="14 15">MB58</strain>
    </source>
</reference>
<feature type="binding site" evidence="11">
    <location>
        <position position="75"/>
    </location>
    <ligand>
        <name>Zn(2+)</name>
        <dbReference type="ChEBI" id="CHEBI:29105"/>
        <note>ligand shared between dimeric partners</note>
    </ligand>
</feature>
<dbReference type="AlphaFoldDB" id="A0A023D1K9"/>
<dbReference type="HAMAP" id="MF_01021">
    <property type="entry name" value="HisI"/>
    <property type="match status" value="1"/>
</dbReference>
<evidence type="ECO:0000313" key="15">
    <source>
        <dbReference type="Proteomes" id="UP000019760"/>
    </source>
</evidence>
<evidence type="ECO:0000256" key="6">
    <source>
        <dbReference type="ARBA" id="ARBA00008299"/>
    </source>
</evidence>
<evidence type="ECO:0000256" key="2">
    <source>
        <dbReference type="ARBA" id="ARBA00001460"/>
    </source>
</evidence>
<feature type="region of interest" description="Disordered" evidence="12">
    <location>
        <begin position="108"/>
        <end position="129"/>
    </location>
</feature>
<keyword evidence="8 11" id="KW-0028">Amino-acid biosynthesis</keyword>
<comment type="similarity">
    <text evidence="5">In the C-terminal section; belongs to the PRA-PH family.</text>
</comment>
<dbReference type="GO" id="GO:0004635">
    <property type="term" value="F:phosphoribosyl-AMP cyclohydrolase activity"/>
    <property type="evidence" value="ECO:0007669"/>
    <property type="project" value="UniProtKB-UniRule"/>
</dbReference>
<comment type="similarity">
    <text evidence="11">Belongs to the PRA-CH family.</text>
</comment>
<accession>A0A023D1K9</accession>
<dbReference type="SUPFAM" id="SSF141734">
    <property type="entry name" value="HisI-like"/>
    <property type="match status" value="1"/>
</dbReference>